<dbReference type="Proteomes" id="UP000077755">
    <property type="component" value="Chromosome 1"/>
</dbReference>
<reference evidence="1" key="2">
    <citation type="submission" date="2022-03" db="EMBL/GenBank/DDBJ databases">
        <title>Draft title - Genomic analysis of global carrot germplasm unveils the trajectory of domestication and the origin of high carotenoid orange carrot.</title>
        <authorList>
            <person name="Iorizzo M."/>
            <person name="Ellison S."/>
            <person name="Senalik D."/>
            <person name="Macko-Podgorni A."/>
            <person name="Grzebelus D."/>
            <person name="Bostan H."/>
            <person name="Rolling W."/>
            <person name="Curaba J."/>
            <person name="Simon P."/>
        </authorList>
    </citation>
    <scope>NUCLEOTIDE SEQUENCE</scope>
    <source>
        <tissue evidence="1">Leaf</tissue>
    </source>
</reference>
<gene>
    <name evidence="1" type="ORF">DCAR_0103917</name>
</gene>
<evidence type="ECO:0000313" key="2">
    <source>
        <dbReference type="Proteomes" id="UP000077755"/>
    </source>
</evidence>
<accession>A0A166IE39</accession>
<proteinExistence type="predicted"/>
<keyword evidence="2" id="KW-1185">Reference proteome</keyword>
<organism evidence="1 2">
    <name type="scientific">Daucus carota subsp. sativus</name>
    <name type="common">Carrot</name>
    <dbReference type="NCBI Taxonomy" id="79200"/>
    <lineage>
        <taxon>Eukaryota</taxon>
        <taxon>Viridiplantae</taxon>
        <taxon>Streptophyta</taxon>
        <taxon>Embryophyta</taxon>
        <taxon>Tracheophyta</taxon>
        <taxon>Spermatophyta</taxon>
        <taxon>Magnoliopsida</taxon>
        <taxon>eudicotyledons</taxon>
        <taxon>Gunneridae</taxon>
        <taxon>Pentapetalae</taxon>
        <taxon>asterids</taxon>
        <taxon>campanulids</taxon>
        <taxon>Apiales</taxon>
        <taxon>Apiaceae</taxon>
        <taxon>Apioideae</taxon>
        <taxon>Scandiceae</taxon>
        <taxon>Daucinae</taxon>
        <taxon>Daucus</taxon>
        <taxon>Daucus sect. Daucus</taxon>
    </lineage>
</organism>
<dbReference type="EMBL" id="CP093343">
    <property type="protein sequence ID" value="WOG84733.1"/>
    <property type="molecule type" value="Genomic_DNA"/>
</dbReference>
<dbReference type="Gramene" id="KZN11034">
    <property type="protein sequence ID" value="KZN11034"/>
    <property type="gene ID" value="DCAR_003690"/>
</dbReference>
<evidence type="ECO:0000313" key="1">
    <source>
        <dbReference type="EMBL" id="WOG84733.1"/>
    </source>
</evidence>
<protein>
    <submittedName>
        <fullName evidence="1">Uncharacterized protein</fullName>
    </submittedName>
</protein>
<sequence>MTKGEKKERQVLAYGLDYSERHVAPGINLFNNPQNTKSNSSIHSATQHVSPTGNERFKIYI</sequence>
<dbReference type="AlphaFoldDB" id="A0A166IE39"/>
<reference evidence="1" key="1">
    <citation type="journal article" date="2016" name="Nat. Genet.">
        <title>A high-quality carrot genome assembly provides new insights into carotenoid accumulation and asterid genome evolution.</title>
        <authorList>
            <person name="Iorizzo M."/>
            <person name="Ellison S."/>
            <person name="Senalik D."/>
            <person name="Zeng P."/>
            <person name="Satapoomin P."/>
            <person name="Huang J."/>
            <person name="Bowman M."/>
            <person name="Iovene M."/>
            <person name="Sanseverino W."/>
            <person name="Cavagnaro P."/>
            <person name="Yildiz M."/>
            <person name="Macko-Podgorni A."/>
            <person name="Moranska E."/>
            <person name="Grzebelus E."/>
            <person name="Grzebelus D."/>
            <person name="Ashrafi H."/>
            <person name="Zheng Z."/>
            <person name="Cheng S."/>
            <person name="Spooner D."/>
            <person name="Van Deynze A."/>
            <person name="Simon P."/>
        </authorList>
    </citation>
    <scope>NUCLEOTIDE SEQUENCE</scope>
    <source>
        <tissue evidence="1">Leaf</tissue>
    </source>
</reference>
<name>A0A166IE39_DAUCS</name>